<dbReference type="EMBL" id="QREV01000035">
    <property type="protein sequence ID" value="RDU48533.1"/>
    <property type="molecule type" value="Genomic_DNA"/>
</dbReference>
<dbReference type="FunFam" id="2.60.120.1440:FF:000001">
    <property type="entry name" value="Putative anti-sigma factor"/>
    <property type="match status" value="1"/>
</dbReference>
<evidence type="ECO:0000259" key="2">
    <source>
        <dbReference type="Pfam" id="PF04773"/>
    </source>
</evidence>
<gene>
    <name evidence="5" type="ORF">DWU89_13805</name>
    <name evidence="4" type="ORF">H8784_13450</name>
</gene>
<reference evidence="4 7" key="2">
    <citation type="submission" date="2020-08" db="EMBL/GenBank/DDBJ databases">
        <title>Genome public.</title>
        <authorList>
            <person name="Liu C."/>
            <person name="Sun Q."/>
        </authorList>
    </citation>
    <scope>NUCLEOTIDE SEQUENCE [LARGE SCALE GENOMIC DNA]</scope>
    <source>
        <strain evidence="4 7">426_9</strain>
    </source>
</reference>
<feature type="domain" description="FecR protein" evidence="2">
    <location>
        <begin position="103"/>
        <end position="198"/>
    </location>
</feature>
<name>A0A3D8HC30_9BACT</name>
<dbReference type="Gene3D" id="3.55.50.30">
    <property type="match status" value="1"/>
</dbReference>
<evidence type="ECO:0000313" key="5">
    <source>
        <dbReference type="EMBL" id="RDU48533.1"/>
    </source>
</evidence>
<evidence type="ECO:0000313" key="4">
    <source>
        <dbReference type="EMBL" id="MBC8602718.1"/>
    </source>
</evidence>
<evidence type="ECO:0000259" key="3">
    <source>
        <dbReference type="Pfam" id="PF16344"/>
    </source>
</evidence>
<dbReference type="Gene3D" id="2.60.120.1440">
    <property type="match status" value="1"/>
</dbReference>
<accession>A0A3D8HC30</accession>
<dbReference type="AlphaFoldDB" id="A0A3D8HC30"/>
<dbReference type="RefSeq" id="WP_115500214.1">
    <property type="nucleotide sequence ID" value="NZ_JACRTI010000035.1"/>
</dbReference>
<keyword evidence="1" id="KW-0812">Transmembrane</keyword>
<reference evidence="5 6" key="1">
    <citation type="submission" date="2018-07" db="EMBL/GenBank/DDBJ databases">
        <title>Parabacteroides acidifaciens nov. sp., isolated from human feces.</title>
        <authorList>
            <person name="Wang Y.J."/>
        </authorList>
    </citation>
    <scope>NUCLEOTIDE SEQUENCE [LARGE SCALE GENOMIC DNA]</scope>
    <source>
        <strain evidence="5 6">426-9</strain>
    </source>
</reference>
<dbReference type="PIRSF" id="PIRSF018266">
    <property type="entry name" value="FecR"/>
    <property type="match status" value="1"/>
</dbReference>
<evidence type="ECO:0000256" key="1">
    <source>
        <dbReference type="SAM" id="Phobius"/>
    </source>
</evidence>
<dbReference type="Proteomes" id="UP000629596">
    <property type="component" value="Unassembled WGS sequence"/>
</dbReference>
<keyword evidence="7" id="KW-1185">Reference proteome</keyword>
<organism evidence="5 6">
    <name type="scientific">Parabacteroides acidifaciens</name>
    <dbReference type="NCBI Taxonomy" id="2290935"/>
    <lineage>
        <taxon>Bacteria</taxon>
        <taxon>Pseudomonadati</taxon>
        <taxon>Bacteroidota</taxon>
        <taxon>Bacteroidia</taxon>
        <taxon>Bacteroidales</taxon>
        <taxon>Tannerellaceae</taxon>
        <taxon>Parabacteroides</taxon>
    </lineage>
</organism>
<dbReference type="EMBL" id="JACRTI010000035">
    <property type="protein sequence ID" value="MBC8602718.1"/>
    <property type="molecule type" value="Genomic_DNA"/>
</dbReference>
<dbReference type="PANTHER" id="PTHR30273">
    <property type="entry name" value="PERIPLASMIC SIGNAL SENSOR AND SIGMA FACTOR ACTIVATOR FECR-RELATED"/>
    <property type="match status" value="1"/>
</dbReference>
<dbReference type="Pfam" id="PF16344">
    <property type="entry name" value="FecR_C"/>
    <property type="match status" value="1"/>
</dbReference>
<keyword evidence="1" id="KW-0472">Membrane</keyword>
<dbReference type="InterPro" id="IPR012373">
    <property type="entry name" value="Ferrdict_sens_TM"/>
</dbReference>
<feature type="transmembrane region" description="Helical" evidence="1">
    <location>
        <begin position="64"/>
        <end position="90"/>
    </location>
</feature>
<dbReference type="Pfam" id="PF04773">
    <property type="entry name" value="FecR"/>
    <property type="match status" value="1"/>
</dbReference>
<keyword evidence="1" id="KW-1133">Transmembrane helix</keyword>
<dbReference type="GO" id="GO:0016989">
    <property type="term" value="F:sigma factor antagonist activity"/>
    <property type="evidence" value="ECO:0007669"/>
    <property type="project" value="TreeGrafter"/>
</dbReference>
<evidence type="ECO:0000313" key="6">
    <source>
        <dbReference type="Proteomes" id="UP000256321"/>
    </source>
</evidence>
<dbReference type="PANTHER" id="PTHR30273:SF2">
    <property type="entry name" value="PROTEIN FECR"/>
    <property type="match status" value="1"/>
</dbReference>
<proteinExistence type="predicted"/>
<protein>
    <submittedName>
        <fullName evidence="5">DUF4974 domain-containing protein</fullName>
    </submittedName>
    <submittedName>
        <fullName evidence="4">FecR domain-containing protein</fullName>
    </submittedName>
</protein>
<comment type="caution">
    <text evidence="5">The sequence shown here is derived from an EMBL/GenBank/DDBJ whole genome shotgun (WGS) entry which is preliminary data.</text>
</comment>
<evidence type="ECO:0000313" key="7">
    <source>
        <dbReference type="Proteomes" id="UP000629596"/>
    </source>
</evidence>
<feature type="domain" description="Protein FecR C-terminal" evidence="3">
    <location>
        <begin position="242"/>
        <end position="309"/>
    </location>
</feature>
<dbReference type="InterPro" id="IPR032508">
    <property type="entry name" value="FecR_C"/>
</dbReference>
<dbReference type="InterPro" id="IPR006860">
    <property type="entry name" value="FecR"/>
</dbReference>
<sequence length="313" mass="35821">MEKETLYKFFDGKASREEKDAIRAWLEASPENEKELFREREFFDAMILSGSGKEADKGKKARPFYMIAMLELMKIAAVFAITIACGTYYYTSEIQKIGQTMNTITVPSGQRVNLTLPDGTNVWLNARSELRYPAVFTGDRREIILDGEGYFEVTHNVEKPFIVQTSKCNVEVLGTKFNVEAYSDSEDFCTSLMEGSVRVSSTKNPSMNLVLTPNHQASLVDGQLQAKLISDFDLFRWKEGLICFKNMDFKQLMARFEKCYGIRIIIENQQVGDYVCSGKFRISDGIDNALRILQRDAKYTFERNKDESVVYIK</sequence>
<dbReference type="Proteomes" id="UP000256321">
    <property type="component" value="Unassembled WGS sequence"/>
</dbReference>